<dbReference type="GO" id="GO:0009279">
    <property type="term" value="C:cell outer membrane"/>
    <property type="evidence" value="ECO:0007669"/>
    <property type="project" value="UniProtKB-SubCell"/>
</dbReference>
<dbReference type="InterPro" id="IPR006665">
    <property type="entry name" value="OmpA-like"/>
</dbReference>
<gene>
    <name evidence="7" type="ORF">CRP01_12975</name>
</gene>
<comment type="caution">
    <text evidence="7">The sequence shown here is derived from an EMBL/GenBank/DDBJ whole genome shotgun (WGS) entry which is preliminary data.</text>
</comment>
<dbReference type="Pfam" id="PF07610">
    <property type="entry name" value="DUF1573"/>
    <property type="match status" value="1"/>
</dbReference>
<dbReference type="InterPro" id="IPR036737">
    <property type="entry name" value="OmpA-like_sf"/>
</dbReference>
<reference evidence="7 8" key="1">
    <citation type="submission" date="2017-10" db="EMBL/GenBank/DDBJ databases">
        <title>The draft genome sequence of Lewinella nigricans NBRC 102662.</title>
        <authorList>
            <person name="Wang K."/>
        </authorList>
    </citation>
    <scope>NUCLEOTIDE SEQUENCE [LARGE SCALE GENOMIC DNA]</scope>
    <source>
        <strain evidence="7 8">NBRC 102662</strain>
    </source>
</reference>
<evidence type="ECO:0000313" key="8">
    <source>
        <dbReference type="Proteomes" id="UP000223913"/>
    </source>
</evidence>
<dbReference type="InterPro" id="IPR011467">
    <property type="entry name" value="DUF1573"/>
</dbReference>
<dbReference type="Pfam" id="PF07676">
    <property type="entry name" value="PD40"/>
    <property type="match status" value="3"/>
</dbReference>
<keyword evidence="3" id="KW-0998">Cell outer membrane</keyword>
<dbReference type="SUPFAM" id="SSF103088">
    <property type="entry name" value="OmpA-like"/>
    <property type="match status" value="1"/>
</dbReference>
<dbReference type="CDD" id="cd07185">
    <property type="entry name" value="OmpA_C-like"/>
    <property type="match status" value="1"/>
</dbReference>
<feature type="compositionally biased region" description="Polar residues" evidence="5">
    <location>
        <begin position="188"/>
        <end position="198"/>
    </location>
</feature>
<dbReference type="InterPro" id="IPR050330">
    <property type="entry name" value="Bact_OuterMem_StrucFunc"/>
</dbReference>
<dbReference type="Gene3D" id="2.60.40.10">
    <property type="entry name" value="Immunoglobulins"/>
    <property type="match status" value="1"/>
</dbReference>
<dbReference type="SUPFAM" id="SSF48452">
    <property type="entry name" value="TPR-like"/>
    <property type="match status" value="1"/>
</dbReference>
<dbReference type="Gene3D" id="2.120.10.30">
    <property type="entry name" value="TolB, C-terminal domain"/>
    <property type="match status" value="1"/>
</dbReference>
<keyword evidence="8" id="KW-1185">Reference proteome</keyword>
<dbReference type="InterPro" id="IPR011990">
    <property type="entry name" value="TPR-like_helical_dom_sf"/>
</dbReference>
<dbReference type="Gene3D" id="3.30.1330.60">
    <property type="entry name" value="OmpA-like domain"/>
    <property type="match status" value="1"/>
</dbReference>
<evidence type="ECO:0000256" key="2">
    <source>
        <dbReference type="ARBA" id="ARBA00023136"/>
    </source>
</evidence>
<dbReference type="Pfam" id="PF00691">
    <property type="entry name" value="OmpA"/>
    <property type="match status" value="1"/>
</dbReference>
<dbReference type="PANTHER" id="PTHR30329:SF21">
    <property type="entry name" value="LIPOPROTEIN YIAD-RELATED"/>
    <property type="match status" value="1"/>
</dbReference>
<accession>A0A2D0NCI2</accession>
<comment type="subcellular location">
    <subcellularLocation>
        <location evidence="1">Cell outer membrane</location>
    </subcellularLocation>
</comment>
<dbReference type="PRINTS" id="PR01021">
    <property type="entry name" value="OMPADOMAIN"/>
</dbReference>
<evidence type="ECO:0000313" key="7">
    <source>
        <dbReference type="EMBL" id="PHN05889.1"/>
    </source>
</evidence>
<evidence type="ECO:0000256" key="4">
    <source>
        <dbReference type="PROSITE-ProRule" id="PRU00473"/>
    </source>
</evidence>
<dbReference type="AlphaFoldDB" id="A0A2D0NCI2"/>
<dbReference type="InterPro" id="IPR006664">
    <property type="entry name" value="OMP_bac"/>
</dbReference>
<dbReference type="InterPro" id="IPR011042">
    <property type="entry name" value="6-blade_b-propeller_TolB-like"/>
</dbReference>
<keyword evidence="2 4" id="KW-0472">Membrane</keyword>
<sequence>MNNPGKFRKTGTLNREPIKTHIMKRLLPLFILTIGTLLQVDAQPLNKASYETMIETAEELVDLKDYYNALDWYEKAFEEREDKALIPIIAKMNYELRDYGRAERWYTRLLRRAEDTEYPEERYYLARSLKMQGKYDEAILAFQEYLLLTDDPDMKKMVENELTGCEMAQVLPENPQGVTIESAGRDVNSPTSEYSPTMSPDGNTLYFAALEERREVTIIKDAGDDFYAKIYQSAKDDDEWDKPDALDEKINRPGFHSVNPSLSPDGRRMYFNRVQLQGNKPGETKIYWSEYGDGGWLSANEVEGVNGDYLALHPTVGELFGKEVLFFVSNMEGGHGNYDIYYATYEGAGKYSDPVNLGETINSIGNEYSPHYHDGTLYFSSDGHPGLGGYDIFYSVWDGSSWSQPKNMGKSFNSSVDDMYFRLDESGYNGYFTSNRPEGRSLKSKTCCDDIYSFNIAQLYADLVVGVFSEEKKPILGATVKLVKMVNDTPGETDAKTQEKGNRFDYGLELEAPYKVVATAEGYYPDSVGLNTVGLKESKTFEHRFFLKAKPVPPAEPEFDTITIEEAIVLENILYEFDSDRILPEAESDLEVVKGLMEQYPDMRIELSAHTDYRGDDDYNQRLSQSRAESARRWLIRNGISRSRIEAVGYGETKWQTVSARAATMNPFLTEGEVLTPEYIDALPTKEEQEVAHLLNRRTEFKIIEGPTSITIKRTELRKKPTTKSSNDRRSLPVMPQQDTIKVSEMSSLYGKSLKQVPIMDFAERKVALGKVKKGETREFDYTFTNRGTVPLQISIITACECTTTDYSTEPVAPGETGKIHILFDSSEKDYEEIIDVTVMLENVDAEGIPIIENLEYSFDIEK</sequence>
<evidence type="ECO:0000256" key="3">
    <source>
        <dbReference type="ARBA" id="ARBA00023237"/>
    </source>
</evidence>
<dbReference type="OrthoDB" id="9809364at2"/>
<evidence type="ECO:0000259" key="6">
    <source>
        <dbReference type="PROSITE" id="PS51123"/>
    </source>
</evidence>
<dbReference type="Proteomes" id="UP000223913">
    <property type="component" value="Unassembled WGS sequence"/>
</dbReference>
<name>A0A2D0NCI2_FLAN2</name>
<evidence type="ECO:0000256" key="5">
    <source>
        <dbReference type="SAM" id="MobiDB-lite"/>
    </source>
</evidence>
<dbReference type="PANTHER" id="PTHR30329">
    <property type="entry name" value="STATOR ELEMENT OF FLAGELLAR MOTOR COMPLEX"/>
    <property type="match status" value="1"/>
</dbReference>
<protein>
    <recommendedName>
        <fullName evidence="6">OmpA-like domain-containing protein</fullName>
    </recommendedName>
</protein>
<feature type="domain" description="OmpA-like" evidence="6">
    <location>
        <begin position="562"/>
        <end position="707"/>
    </location>
</feature>
<organism evidence="7 8">
    <name type="scientific">Flavilitoribacter nigricans (strain ATCC 23147 / DSM 23189 / NBRC 102662 / NCIMB 1420 / SS-2)</name>
    <name type="common">Lewinella nigricans</name>
    <dbReference type="NCBI Taxonomy" id="1122177"/>
    <lineage>
        <taxon>Bacteria</taxon>
        <taxon>Pseudomonadati</taxon>
        <taxon>Bacteroidota</taxon>
        <taxon>Saprospiria</taxon>
        <taxon>Saprospirales</taxon>
        <taxon>Lewinellaceae</taxon>
        <taxon>Flavilitoribacter</taxon>
    </lineage>
</organism>
<feature type="region of interest" description="Disordered" evidence="5">
    <location>
        <begin position="179"/>
        <end position="198"/>
    </location>
</feature>
<dbReference type="Gene3D" id="1.25.40.10">
    <property type="entry name" value="Tetratricopeptide repeat domain"/>
    <property type="match status" value="1"/>
</dbReference>
<evidence type="ECO:0000256" key="1">
    <source>
        <dbReference type="ARBA" id="ARBA00004442"/>
    </source>
</evidence>
<dbReference type="PROSITE" id="PS51123">
    <property type="entry name" value="OMPA_2"/>
    <property type="match status" value="1"/>
</dbReference>
<dbReference type="EMBL" id="PDUD01000019">
    <property type="protein sequence ID" value="PHN05889.1"/>
    <property type="molecule type" value="Genomic_DNA"/>
</dbReference>
<dbReference type="InterPro" id="IPR013783">
    <property type="entry name" value="Ig-like_fold"/>
</dbReference>
<dbReference type="InterPro" id="IPR011659">
    <property type="entry name" value="WD40"/>
</dbReference>
<proteinExistence type="predicted"/>
<dbReference type="SUPFAM" id="SSF82171">
    <property type="entry name" value="DPP6 N-terminal domain-like"/>
    <property type="match status" value="1"/>
</dbReference>